<accession>A0A7S4ZT42</accession>
<keyword evidence="1" id="KW-0614">Plasmid</keyword>
<protein>
    <submittedName>
        <fullName evidence="1">Uncharacterized protein</fullName>
    </submittedName>
</protein>
<proteinExistence type="predicted"/>
<geneLocation type="plasmid" evidence="1">
    <name>pC5.7b</name>
</geneLocation>
<gene>
    <name evidence="1" type="ORF">pC5.7b_407</name>
</gene>
<sequence>MSAFVEDGKLPACYRPNRDQMPPITTFWMRWRTIGINCRLASSLLLLRAMSMKLRFRYHLGWQLVGFVDPVYASIYCNVLARSAPIVDVLLHHETRSRRNER</sequence>
<dbReference type="AlphaFoldDB" id="A0A7S4ZT42"/>
<evidence type="ECO:0000313" key="1">
    <source>
        <dbReference type="EMBL" id="QCL09274.1"/>
    </source>
</evidence>
<organism evidence="1">
    <name type="scientific">Rhizobium rhizogenes</name>
    <name type="common">Agrobacterium rhizogenes</name>
    <dbReference type="NCBI Taxonomy" id="359"/>
    <lineage>
        <taxon>Bacteria</taxon>
        <taxon>Pseudomonadati</taxon>
        <taxon>Pseudomonadota</taxon>
        <taxon>Alphaproteobacteria</taxon>
        <taxon>Hyphomicrobiales</taxon>
        <taxon>Rhizobiaceae</taxon>
        <taxon>Rhizobium/Agrobacterium group</taxon>
        <taxon>Rhizobium</taxon>
    </lineage>
</organism>
<name>A0A7S4ZT42_RHIRH</name>
<reference evidence="1" key="1">
    <citation type="submission" date="2018-12" db="EMBL/GenBank/DDBJ databases">
        <title>Three Rhizobium rhizogenes strains isolated from the same crown gall tumor carry diverse plasmids.</title>
        <authorList>
            <person name="Pulawska J."/>
            <person name="Kuzmanovic N."/>
        </authorList>
    </citation>
    <scope>NUCLEOTIDE SEQUENCE</scope>
    <source>
        <strain evidence="1">C5.7</strain>
        <plasmid evidence="1">pC5.7b</plasmid>
    </source>
</reference>
<dbReference type="EMBL" id="MK318968">
    <property type="protein sequence ID" value="QCL09274.1"/>
    <property type="molecule type" value="Genomic_DNA"/>
</dbReference>